<dbReference type="InterPro" id="IPR036271">
    <property type="entry name" value="Tet_transcr_reg_TetR-rel_C_sf"/>
</dbReference>
<proteinExistence type="predicted"/>
<dbReference type="RefSeq" id="WP_007572088.1">
    <property type="nucleotide sequence ID" value="NZ_AGUD01000058.1"/>
</dbReference>
<evidence type="ECO:0000256" key="2">
    <source>
        <dbReference type="ARBA" id="ARBA00023125"/>
    </source>
</evidence>
<dbReference type="SUPFAM" id="SSF48498">
    <property type="entry name" value="Tetracyclin repressor-like, C-terminal domain"/>
    <property type="match status" value="1"/>
</dbReference>
<name>H0E363_9ACTN</name>
<dbReference type="InterPro" id="IPR001647">
    <property type="entry name" value="HTH_TetR"/>
</dbReference>
<dbReference type="GO" id="GO:0003700">
    <property type="term" value="F:DNA-binding transcription factor activity"/>
    <property type="evidence" value="ECO:0007669"/>
    <property type="project" value="TreeGrafter"/>
</dbReference>
<keyword evidence="1" id="KW-0805">Transcription regulation</keyword>
<dbReference type="SUPFAM" id="SSF46689">
    <property type="entry name" value="Homeodomain-like"/>
    <property type="match status" value="1"/>
</dbReference>
<dbReference type="GO" id="GO:0000976">
    <property type="term" value="F:transcription cis-regulatory region binding"/>
    <property type="evidence" value="ECO:0007669"/>
    <property type="project" value="TreeGrafter"/>
</dbReference>
<comment type="caution">
    <text evidence="6">The sequence shown here is derived from an EMBL/GenBank/DDBJ whole genome shotgun (WGS) entry which is preliminary data.</text>
</comment>
<dbReference type="PATRIC" id="fig|1097667.3.peg.1227"/>
<organism evidence="6 7">
    <name type="scientific">Patulibacter medicamentivorans</name>
    <dbReference type="NCBI Taxonomy" id="1097667"/>
    <lineage>
        <taxon>Bacteria</taxon>
        <taxon>Bacillati</taxon>
        <taxon>Actinomycetota</taxon>
        <taxon>Thermoleophilia</taxon>
        <taxon>Solirubrobacterales</taxon>
        <taxon>Patulibacteraceae</taxon>
        <taxon>Patulibacter</taxon>
    </lineage>
</organism>
<dbReference type="InterPro" id="IPR050109">
    <property type="entry name" value="HTH-type_TetR-like_transc_reg"/>
</dbReference>
<dbReference type="PANTHER" id="PTHR30055">
    <property type="entry name" value="HTH-TYPE TRANSCRIPTIONAL REGULATOR RUTR"/>
    <property type="match status" value="1"/>
</dbReference>
<dbReference type="Pfam" id="PF16859">
    <property type="entry name" value="TetR_C_11"/>
    <property type="match status" value="1"/>
</dbReference>
<dbReference type="Gene3D" id="1.10.10.60">
    <property type="entry name" value="Homeodomain-like"/>
    <property type="match status" value="1"/>
</dbReference>
<evidence type="ECO:0000256" key="3">
    <source>
        <dbReference type="ARBA" id="ARBA00023163"/>
    </source>
</evidence>
<keyword evidence="3" id="KW-0804">Transcription</keyword>
<evidence type="ECO:0000259" key="5">
    <source>
        <dbReference type="PROSITE" id="PS50977"/>
    </source>
</evidence>
<evidence type="ECO:0000313" key="6">
    <source>
        <dbReference type="EMBL" id="EHN11886.1"/>
    </source>
</evidence>
<reference evidence="6 7" key="1">
    <citation type="journal article" date="2013" name="Biodegradation">
        <title>Quantitative proteomic analysis of ibuprofen-degrading Patulibacter sp. strain I11.</title>
        <authorList>
            <person name="Almeida B."/>
            <person name="Kjeldal H."/>
            <person name="Lolas I."/>
            <person name="Knudsen A.D."/>
            <person name="Carvalho G."/>
            <person name="Nielsen K.L."/>
            <person name="Barreto Crespo M.T."/>
            <person name="Stensballe A."/>
            <person name="Nielsen J.L."/>
        </authorList>
    </citation>
    <scope>NUCLEOTIDE SEQUENCE [LARGE SCALE GENOMIC DNA]</scope>
    <source>
        <strain evidence="6 7">I11</strain>
    </source>
</reference>
<dbReference type="PROSITE" id="PS50977">
    <property type="entry name" value="HTH_TETR_2"/>
    <property type="match status" value="1"/>
</dbReference>
<dbReference type="PANTHER" id="PTHR30055:SF148">
    <property type="entry name" value="TETR-FAMILY TRANSCRIPTIONAL REGULATOR"/>
    <property type="match status" value="1"/>
</dbReference>
<dbReference type="EMBL" id="AGUD01000058">
    <property type="protein sequence ID" value="EHN11886.1"/>
    <property type="molecule type" value="Genomic_DNA"/>
</dbReference>
<dbReference type="InterPro" id="IPR009057">
    <property type="entry name" value="Homeodomain-like_sf"/>
</dbReference>
<dbReference type="Proteomes" id="UP000005143">
    <property type="component" value="Unassembled WGS sequence"/>
</dbReference>
<keyword evidence="7" id="KW-1185">Reference proteome</keyword>
<dbReference type="AlphaFoldDB" id="H0E363"/>
<feature type="domain" description="HTH tetR-type" evidence="5">
    <location>
        <begin position="13"/>
        <end position="73"/>
    </location>
</feature>
<protein>
    <submittedName>
        <fullName evidence="6">Transcriptional regulator TetR family</fullName>
    </submittedName>
</protein>
<evidence type="ECO:0000256" key="1">
    <source>
        <dbReference type="ARBA" id="ARBA00023015"/>
    </source>
</evidence>
<dbReference type="Gene3D" id="1.10.357.10">
    <property type="entry name" value="Tetracycline Repressor, domain 2"/>
    <property type="match status" value="1"/>
</dbReference>
<evidence type="ECO:0000313" key="7">
    <source>
        <dbReference type="Proteomes" id="UP000005143"/>
    </source>
</evidence>
<evidence type="ECO:0000256" key="4">
    <source>
        <dbReference type="PROSITE-ProRule" id="PRU00335"/>
    </source>
</evidence>
<keyword evidence="2 4" id="KW-0238">DNA-binding</keyword>
<feature type="DNA-binding region" description="H-T-H motif" evidence="4">
    <location>
        <begin position="36"/>
        <end position="55"/>
    </location>
</feature>
<sequence length="200" mass="20502">MADAQPRPGGRTARVREAVLRATRDALASGGLHGLDLTAVAHDAGVGKTTVYRRWGTPTALVADLLVEMADRAGDRVDTGSLLGDLEVNAGRVQRTLADPEEGGLYAAIVAAATCDARTAAALEAFYDRRVAVWAPCVEDAVGRGEVPAGTDAAAVVRAVSAPLYYHRLTRTTPPGEEDARRAAAAAVVAAVAGAFASGA</sequence>
<dbReference type="InterPro" id="IPR011075">
    <property type="entry name" value="TetR_C"/>
</dbReference>
<gene>
    <name evidence="6" type="ORF">PAI11_12310</name>
</gene>
<accession>H0E363</accession>
<dbReference type="Pfam" id="PF00440">
    <property type="entry name" value="TetR_N"/>
    <property type="match status" value="1"/>
</dbReference>